<dbReference type="GO" id="GO:0140664">
    <property type="term" value="F:ATP-dependent DNA damage sensor activity"/>
    <property type="evidence" value="ECO:0007669"/>
    <property type="project" value="InterPro"/>
</dbReference>
<dbReference type="GO" id="GO:0030983">
    <property type="term" value="F:mismatched DNA binding"/>
    <property type="evidence" value="ECO:0007669"/>
    <property type="project" value="InterPro"/>
</dbReference>
<organism evidence="7 8">
    <name type="scientific">Coprinopsis marcescibilis</name>
    <name type="common">Agaric fungus</name>
    <name type="synonym">Psathyrella marcescibilis</name>
    <dbReference type="NCBI Taxonomy" id="230819"/>
    <lineage>
        <taxon>Eukaryota</taxon>
        <taxon>Fungi</taxon>
        <taxon>Dikarya</taxon>
        <taxon>Basidiomycota</taxon>
        <taxon>Agaricomycotina</taxon>
        <taxon>Agaricomycetes</taxon>
        <taxon>Agaricomycetidae</taxon>
        <taxon>Agaricales</taxon>
        <taxon>Agaricineae</taxon>
        <taxon>Psathyrellaceae</taxon>
        <taxon>Coprinopsis</taxon>
    </lineage>
</organism>
<accession>A0A5C3L4T5</accession>
<name>A0A5C3L4T5_COPMA</name>
<dbReference type="CDD" id="cd03281">
    <property type="entry name" value="ABC_MSH5_euk"/>
    <property type="match status" value="1"/>
</dbReference>
<evidence type="ECO:0000256" key="2">
    <source>
        <dbReference type="ARBA" id="ARBA00022741"/>
    </source>
</evidence>
<evidence type="ECO:0000313" key="7">
    <source>
        <dbReference type="EMBL" id="TFK28044.1"/>
    </source>
</evidence>
<comment type="similarity">
    <text evidence="1">Belongs to the DNA mismatch repair MutS family.</text>
</comment>
<dbReference type="Gene3D" id="3.40.50.300">
    <property type="entry name" value="P-loop containing nucleotide triphosphate hydrolases"/>
    <property type="match status" value="1"/>
</dbReference>
<proteinExistence type="inferred from homology"/>
<dbReference type="InterPro" id="IPR045076">
    <property type="entry name" value="MutS"/>
</dbReference>
<dbReference type="STRING" id="230819.A0A5C3L4T5"/>
<dbReference type="Proteomes" id="UP000307440">
    <property type="component" value="Unassembled WGS sequence"/>
</dbReference>
<feature type="domain" description="DNA mismatch repair proteins mutS family" evidence="6">
    <location>
        <begin position="733"/>
        <end position="749"/>
    </location>
</feature>
<dbReference type="PANTHER" id="PTHR11361:SF20">
    <property type="entry name" value="MUTS PROTEIN HOMOLOG 5"/>
    <property type="match status" value="1"/>
</dbReference>
<reference evidence="7 8" key="1">
    <citation type="journal article" date="2019" name="Nat. Ecol. Evol.">
        <title>Megaphylogeny resolves global patterns of mushroom evolution.</title>
        <authorList>
            <person name="Varga T."/>
            <person name="Krizsan K."/>
            <person name="Foldi C."/>
            <person name="Dima B."/>
            <person name="Sanchez-Garcia M."/>
            <person name="Sanchez-Ramirez S."/>
            <person name="Szollosi G.J."/>
            <person name="Szarkandi J.G."/>
            <person name="Papp V."/>
            <person name="Albert L."/>
            <person name="Andreopoulos W."/>
            <person name="Angelini C."/>
            <person name="Antonin V."/>
            <person name="Barry K.W."/>
            <person name="Bougher N.L."/>
            <person name="Buchanan P."/>
            <person name="Buyck B."/>
            <person name="Bense V."/>
            <person name="Catcheside P."/>
            <person name="Chovatia M."/>
            <person name="Cooper J."/>
            <person name="Damon W."/>
            <person name="Desjardin D."/>
            <person name="Finy P."/>
            <person name="Geml J."/>
            <person name="Haridas S."/>
            <person name="Hughes K."/>
            <person name="Justo A."/>
            <person name="Karasinski D."/>
            <person name="Kautmanova I."/>
            <person name="Kiss B."/>
            <person name="Kocsube S."/>
            <person name="Kotiranta H."/>
            <person name="LaButti K.M."/>
            <person name="Lechner B.E."/>
            <person name="Liimatainen K."/>
            <person name="Lipzen A."/>
            <person name="Lukacs Z."/>
            <person name="Mihaltcheva S."/>
            <person name="Morgado L.N."/>
            <person name="Niskanen T."/>
            <person name="Noordeloos M.E."/>
            <person name="Ohm R.A."/>
            <person name="Ortiz-Santana B."/>
            <person name="Ovrebo C."/>
            <person name="Racz N."/>
            <person name="Riley R."/>
            <person name="Savchenko A."/>
            <person name="Shiryaev A."/>
            <person name="Soop K."/>
            <person name="Spirin V."/>
            <person name="Szebenyi C."/>
            <person name="Tomsovsky M."/>
            <person name="Tulloss R.E."/>
            <person name="Uehling J."/>
            <person name="Grigoriev I.V."/>
            <person name="Vagvolgyi C."/>
            <person name="Papp T."/>
            <person name="Martin F.M."/>
            <person name="Miettinen O."/>
            <person name="Hibbett D.S."/>
            <person name="Nagy L.G."/>
        </authorList>
    </citation>
    <scope>NUCLEOTIDE SEQUENCE [LARGE SCALE GENOMIC DNA]</scope>
    <source>
        <strain evidence="7 8">CBS 121175</strain>
    </source>
</reference>
<feature type="region of interest" description="Disordered" evidence="5">
    <location>
        <begin position="37"/>
        <end position="58"/>
    </location>
</feature>
<evidence type="ECO:0000313" key="8">
    <source>
        <dbReference type="Proteomes" id="UP000307440"/>
    </source>
</evidence>
<keyword evidence="8" id="KW-1185">Reference proteome</keyword>
<evidence type="ECO:0000256" key="4">
    <source>
        <dbReference type="ARBA" id="ARBA00023125"/>
    </source>
</evidence>
<dbReference type="GO" id="GO:0051026">
    <property type="term" value="P:chiasma assembly"/>
    <property type="evidence" value="ECO:0007669"/>
    <property type="project" value="TreeGrafter"/>
</dbReference>
<dbReference type="SUPFAM" id="SSF48334">
    <property type="entry name" value="DNA repair protein MutS, domain III"/>
    <property type="match status" value="1"/>
</dbReference>
<gene>
    <name evidence="7" type="ORF">FA15DRAFT_107923</name>
</gene>
<protein>
    <recommendedName>
        <fullName evidence="6">DNA mismatch repair proteins mutS family domain-containing protein</fullName>
    </recommendedName>
</protein>
<dbReference type="SMART" id="SM00534">
    <property type="entry name" value="MUTSac"/>
    <property type="match status" value="1"/>
</dbReference>
<keyword evidence="4" id="KW-0238">DNA-binding</keyword>
<dbReference type="InterPro" id="IPR007696">
    <property type="entry name" value="DNA_mismatch_repair_MutS_core"/>
</dbReference>
<dbReference type="SMART" id="SM00533">
    <property type="entry name" value="MUTSd"/>
    <property type="match status" value="1"/>
</dbReference>
<sequence>MPPRKKKRQITRDLSITTVDSESELLHAKKKVRWEGSTEHLNVEGSDDDDDDERSMASERSEQTCLAAFCTHGRVGFAYHDPDKGLVHVLEDTQETVHFDLTRMLLEQVQPDIVLTSSKSEDGFVDVVRDYMDMAGGIFQIRPFKEFSVKRGSERLLSLTKLRELPILEETAENSASSNPDSHSRLSASRNAYEFMQKRQAMDADPTTQRWNASIRLGNFAAVETSPFCLSSIGALIDHLVRQRAASDYDNDGIAGLDIRDIQVLAVNQVMHINSDALMSLQVFENETHASVHSDKTKEGLSLFGILNGTQTTLGRQLLRTWMLRPSLSVSVISTRHDTVACFMRPENISTANLMHNHLKGIKNMPKVQKALRSGRAQLADWQGFVKFTFHTTMLRGALSELHAAADMEIVKKLVLVLDVATFKETGSKVNDIIDWEESISADRICVRPLVDEELDNWKHAYHGIDSVLSTVARQIAENVDPEIGSNLNVVYFPQLGFLICTPMHPEWQAGGTPVVGEWTFQFSSEAYVYFKSQEMHDMDVHIGDLHSTIVDRELEIIQELLEEALSCEAAISKACDACAELDCLLSLAEASRRNNYVRPRMVQENVIEIVQGRHPLHEQILDTFVANDARLLGGVGLGTTPQCTADGEQWNSVLLCTGANACGKSVYMKQIALIQIMAQIGCFVPAESATLGIVDKIFTRVSTKESVSKAQSAFMIDLNQVSLALRNCTARSLLLLDEFGKGTLSTDGAGLFCGTLVHLLERGEKCPKVLVASHFHEVFTQDLLDAESLPISFCHMQVMFTIDSDMFDSQEDDKSTVCSVPLQNKMTYLYRVAPGLSLDSHAAQCASIFGIPPRIVARAQHVSELISRHEIVKLLDEEITEKEKRDLRDAEAVCRRFLDWNLDDREGVDVKGKLCRVLGLHDDVEESM</sequence>
<evidence type="ECO:0000256" key="5">
    <source>
        <dbReference type="SAM" id="MobiDB-lite"/>
    </source>
</evidence>
<dbReference type="AlphaFoldDB" id="A0A5C3L4T5"/>
<dbReference type="InterPro" id="IPR027417">
    <property type="entry name" value="P-loop_NTPase"/>
</dbReference>
<dbReference type="PROSITE" id="PS00486">
    <property type="entry name" value="DNA_MISMATCH_REPAIR_2"/>
    <property type="match status" value="1"/>
</dbReference>
<dbReference type="Pfam" id="PF00488">
    <property type="entry name" value="MutS_V"/>
    <property type="match status" value="1"/>
</dbReference>
<dbReference type="EMBL" id="ML210159">
    <property type="protein sequence ID" value="TFK28044.1"/>
    <property type="molecule type" value="Genomic_DNA"/>
</dbReference>
<dbReference type="PANTHER" id="PTHR11361">
    <property type="entry name" value="DNA MISMATCH REPAIR PROTEIN MUTS FAMILY MEMBER"/>
    <property type="match status" value="1"/>
</dbReference>
<dbReference type="GO" id="GO:0005524">
    <property type="term" value="F:ATP binding"/>
    <property type="evidence" value="ECO:0007669"/>
    <property type="project" value="UniProtKB-KW"/>
</dbReference>
<dbReference type="InterPro" id="IPR036187">
    <property type="entry name" value="DNA_mismatch_repair_MutS_sf"/>
</dbReference>
<dbReference type="GO" id="GO:0006298">
    <property type="term" value="P:mismatch repair"/>
    <property type="evidence" value="ECO:0007669"/>
    <property type="project" value="InterPro"/>
</dbReference>
<dbReference type="SUPFAM" id="SSF52540">
    <property type="entry name" value="P-loop containing nucleoside triphosphate hydrolases"/>
    <property type="match status" value="1"/>
</dbReference>
<keyword evidence="2" id="KW-0547">Nucleotide-binding</keyword>
<dbReference type="InterPro" id="IPR000432">
    <property type="entry name" value="DNA_mismatch_repair_MutS_C"/>
</dbReference>
<evidence type="ECO:0000259" key="6">
    <source>
        <dbReference type="PROSITE" id="PS00486"/>
    </source>
</evidence>
<dbReference type="Gene3D" id="1.10.1420.10">
    <property type="match status" value="1"/>
</dbReference>
<dbReference type="GO" id="GO:0005634">
    <property type="term" value="C:nucleus"/>
    <property type="evidence" value="ECO:0007669"/>
    <property type="project" value="TreeGrafter"/>
</dbReference>
<evidence type="ECO:0000256" key="1">
    <source>
        <dbReference type="ARBA" id="ARBA00006271"/>
    </source>
</evidence>
<evidence type="ECO:0000256" key="3">
    <source>
        <dbReference type="ARBA" id="ARBA00022840"/>
    </source>
</evidence>
<keyword evidence="3" id="KW-0067">ATP-binding</keyword>
<dbReference type="OrthoDB" id="29596at2759"/>
<dbReference type="Pfam" id="PF05192">
    <property type="entry name" value="MutS_III"/>
    <property type="match status" value="1"/>
</dbReference>